<dbReference type="InterPro" id="IPR037041">
    <property type="entry name" value="Trigger_fac_C_sf"/>
</dbReference>
<dbReference type="GO" id="GO:0003755">
    <property type="term" value="F:peptidyl-prolyl cis-trans isomerase activity"/>
    <property type="evidence" value="ECO:0007669"/>
    <property type="project" value="UniProtKB-UniRule"/>
</dbReference>
<dbReference type="InterPro" id="IPR027304">
    <property type="entry name" value="Trigger_fact/SurA_dom_sf"/>
</dbReference>
<evidence type="ECO:0000259" key="15">
    <source>
        <dbReference type="PROSITE" id="PS50059"/>
    </source>
</evidence>
<protein>
    <recommendedName>
        <fullName evidence="4 12">Trigger factor</fullName>
        <shortName evidence="12">TF</shortName>
        <ecNumber evidence="3 12">5.2.1.8</ecNumber>
    </recommendedName>
    <alternativeName>
        <fullName evidence="11 12">PPIase</fullName>
    </alternativeName>
</protein>
<dbReference type="Gene3D" id="3.30.70.1050">
    <property type="entry name" value="Trigger factor ribosome-binding domain"/>
    <property type="match status" value="1"/>
</dbReference>
<comment type="subcellular location">
    <subcellularLocation>
        <location evidence="12">Cytoplasm</location>
    </subcellularLocation>
    <text evidence="12">About half TF is bound to the ribosome near the polypeptide exit tunnel while the other half is free in the cytoplasm.</text>
</comment>
<keyword evidence="12" id="KW-0963">Cytoplasm</keyword>
<keyword evidence="5 12" id="KW-0132">Cell division</keyword>
<keyword evidence="8 12" id="KW-0413">Isomerase</keyword>
<evidence type="ECO:0000256" key="13">
    <source>
        <dbReference type="PROSITE-ProRule" id="PRU00277"/>
    </source>
</evidence>
<comment type="catalytic activity">
    <reaction evidence="1 12 13">
        <text>[protein]-peptidylproline (omega=180) = [protein]-peptidylproline (omega=0)</text>
        <dbReference type="Rhea" id="RHEA:16237"/>
        <dbReference type="Rhea" id="RHEA-COMP:10747"/>
        <dbReference type="Rhea" id="RHEA-COMP:10748"/>
        <dbReference type="ChEBI" id="CHEBI:83833"/>
        <dbReference type="ChEBI" id="CHEBI:83834"/>
        <dbReference type="EC" id="5.2.1.8"/>
    </reaction>
</comment>
<dbReference type="InterPro" id="IPR001179">
    <property type="entry name" value="PPIase_FKBP_dom"/>
</dbReference>
<dbReference type="PIRSF" id="PIRSF003095">
    <property type="entry name" value="Trigger_factor"/>
    <property type="match status" value="1"/>
</dbReference>
<evidence type="ECO:0000256" key="11">
    <source>
        <dbReference type="ARBA" id="ARBA00029986"/>
    </source>
</evidence>
<dbReference type="Gene3D" id="3.10.50.40">
    <property type="match status" value="1"/>
</dbReference>
<dbReference type="SUPFAM" id="SSF109998">
    <property type="entry name" value="Triger factor/SurA peptide-binding domain-like"/>
    <property type="match status" value="1"/>
</dbReference>
<dbReference type="Pfam" id="PF05697">
    <property type="entry name" value="Trigger_N"/>
    <property type="match status" value="1"/>
</dbReference>
<accession>D4J402</accession>
<dbReference type="PANTHER" id="PTHR30560:SF3">
    <property type="entry name" value="TRIGGER FACTOR-LIKE PROTEIN TIG, CHLOROPLASTIC"/>
    <property type="match status" value="1"/>
</dbReference>
<keyword evidence="6 12" id="KW-0697">Rotamase</keyword>
<evidence type="ECO:0000256" key="2">
    <source>
        <dbReference type="ARBA" id="ARBA00005464"/>
    </source>
</evidence>
<evidence type="ECO:0000313" key="17">
    <source>
        <dbReference type="Proteomes" id="UP000008798"/>
    </source>
</evidence>
<dbReference type="InterPro" id="IPR008880">
    <property type="entry name" value="Trigger_fac_C"/>
</dbReference>
<dbReference type="GO" id="GO:0015031">
    <property type="term" value="P:protein transport"/>
    <property type="evidence" value="ECO:0007669"/>
    <property type="project" value="UniProtKB-UniRule"/>
</dbReference>
<dbReference type="InterPro" id="IPR046357">
    <property type="entry name" value="PPIase_dom_sf"/>
</dbReference>
<dbReference type="FunFam" id="3.10.50.40:FF:000001">
    <property type="entry name" value="Trigger factor"/>
    <property type="match status" value="1"/>
</dbReference>
<reference evidence="16 17" key="2">
    <citation type="submission" date="2010-03" db="EMBL/GenBank/DDBJ databases">
        <authorList>
            <person name="Pajon A."/>
        </authorList>
    </citation>
    <scope>NUCLEOTIDE SEQUENCE [LARGE SCALE GENOMIC DNA]</scope>
    <source>
        <strain evidence="16 17">GD/7</strain>
    </source>
</reference>
<dbReference type="AlphaFoldDB" id="D4J402"/>
<organism evidence="16 17">
    <name type="scientific">Coprococcus catus GD/7</name>
    <dbReference type="NCBI Taxonomy" id="717962"/>
    <lineage>
        <taxon>Bacteria</taxon>
        <taxon>Bacillati</taxon>
        <taxon>Bacillota</taxon>
        <taxon>Clostridia</taxon>
        <taxon>Lachnospirales</taxon>
        <taxon>Lachnospiraceae</taxon>
        <taxon>Coprococcus</taxon>
    </lineage>
</organism>
<evidence type="ECO:0000313" key="16">
    <source>
        <dbReference type="EMBL" id="CBK79073.1"/>
    </source>
</evidence>
<dbReference type="KEGG" id="cct:CC1_00960"/>
<keyword evidence="9 12" id="KW-0131">Cell cycle</keyword>
<dbReference type="InterPro" id="IPR005215">
    <property type="entry name" value="Trig_fac"/>
</dbReference>
<dbReference type="SUPFAM" id="SSF102735">
    <property type="entry name" value="Trigger factor ribosome-binding domain"/>
    <property type="match status" value="1"/>
</dbReference>
<evidence type="ECO:0000256" key="10">
    <source>
        <dbReference type="ARBA" id="ARBA00024849"/>
    </source>
</evidence>
<dbReference type="PANTHER" id="PTHR30560">
    <property type="entry name" value="TRIGGER FACTOR CHAPERONE AND PEPTIDYL-PROLYL CIS/TRANS ISOMERASE"/>
    <property type="match status" value="1"/>
</dbReference>
<dbReference type="PATRIC" id="fig|717962.3.peg.906"/>
<proteinExistence type="inferred from homology"/>
<evidence type="ECO:0000256" key="12">
    <source>
        <dbReference type="HAMAP-Rule" id="MF_00303"/>
    </source>
</evidence>
<dbReference type="SUPFAM" id="SSF54534">
    <property type="entry name" value="FKBP-like"/>
    <property type="match status" value="1"/>
</dbReference>
<dbReference type="EC" id="5.2.1.8" evidence="3 12"/>
<evidence type="ECO:0000256" key="3">
    <source>
        <dbReference type="ARBA" id="ARBA00013194"/>
    </source>
</evidence>
<dbReference type="EMBL" id="FP929038">
    <property type="protein sequence ID" value="CBK79073.1"/>
    <property type="molecule type" value="Genomic_DNA"/>
</dbReference>
<reference evidence="16 17" key="1">
    <citation type="submission" date="2010-03" db="EMBL/GenBank/DDBJ databases">
        <title>The genome sequence of Coprococcus catus GD/7.</title>
        <authorList>
            <consortium name="metaHIT consortium -- http://www.metahit.eu/"/>
            <person name="Pajon A."/>
            <person name="Turner K."/>
            <person name="Parkhill J."/>
            <person name="Duncan S."/>
            <person name="Flint H."/>
        </authorList>
    </citation>
    <scope>NUCLEOTIDE SEQUENCE [LARGE SCALE GENOMIC DNA]</scope>
    <source>
        <strain evidence="16 17">GD/7</strain>
    </source>
</reference>
<evidence type="ECO:0000256" key="1">
    <source>
        <dbReference type="ARBA" id="ARBA00000971"/>
    </source>
</evidence>
<dbReference type="Gene3D" id="1.10.3120.10">
    <property type="entry name" value="Trigger factor, C-terminal domain"/>
    <property type="match status" value="1"/>
</dbReference>
<sequence length="448" mass="49936">MKEDINIMSVQVEKLEHNMAKLTITVPAETFNKAITQAYKKMKNQISIPGFRKGKVPQAMVEKMYGAGMFYEDAANIVIPEEYDKALAEVKDIKITSQPAIDVTQMEKGKDFIFTAEVATKPEVTLGQYKGIEVPENKVEVTDEEIEAELKKVQEQNAREITVDRPAENGDTVVIDFEGSVDGEVFEGGTAENHPLVLGSGSFIPGFEDQLVGATADSDVEVNVTFPEDYQAKDLAGKAAVFKVKVHEIKKKELPEINDEFAQDVSEFDTLDEYKEDVKKGIAEQKEKAVRQEKQEKIIRQIVENAEMDIPDPMVITQTRQMMDQFAQQMQSNGLSMAQYYQFTGLTPDGLLEQMKPQAQKNIENRLVLEAIAAAEGITASEEEVEKEFANIAERYGLTVDKVKEIFADEETENIKSDIAAQKALDMITEAAVEVPVTEVEATVEDAE</sequence>
<evidence type="ECO:0000256" key="4">
    <source>
        <dbReference type="ARBA" id="ARBA00016902"/>
    </source>
</evidence>
<dbReference type="InterPro" id="IPR008881">
    <property type="entry name" value="Trigger_fac_ribosome-bd_bac"/>
</dbReference>
<evidence type="ECO:0000256" key="8">
    <source>
        <dbReference type="ARBA" id="ARBA00023235"/>
    </source>
</evidence>
<evidence type="ECO:0000256" key="5">
    <source>
        <dbReference type="ARBA" id="ARBA00022618"/>
    </source>
</evidence>
<feature type="domain" description="PPIase FKBP-type" evidence="15">
    <location>
        <begin position="170"/>
        <end position="252"/>
    </location>
</feature>
<dbReference type="GO" id="GO:0043335">
    <property type="term" value="P:protein unfolding"/>
    <property type="evidence" value="ECO:0007669"/>
    <property type="project" value="TreeGrafter"/>
</dbReference>
<evidence type="ECO:0000256" key="7">
    <source>
        <dbReference type="ARBA" id="ARBA00023186"/>
    </source>
</evidence>
<evidence type="ECO:0000256" key="6">
    <source>
        <dbReference type="ARBA" id="ARBA00023110"/>
    </source>
</evidence>
<dbReference type="Pfam" id="PF05698">
    <property type="entry name" value="Trigger_C"/>
    <property type="match status" value="1"/>
</dbReference>
<comment type="domain">
    <text evidence="12">Consists of 3 domains; the N-terminus binds the ribosome, the middle domain has PPIase activity, while the C-terminus has intrinsic chaperone activity on its own.</text>
</comment>
<dbReference type="GO" id="GO:0051083">
    <property type="term" value="P:'de novo' cotranslational protein folding"/>
    <property type="evidence" value="ECO:0007669"/>
    <property type="project" value="TreeGrafter"/>
</dbReference>
<dbReference type="GO" id="GO:0043022">
    <property type="term" value="F:ribosome binding"/>
    <property type="evidence" value="ECO:0007669"/>
    <property type="project" value="TreeGrafter"/>
</dbReference>
<dbReference type="HOGENOM" id="CLU_033058_3_2_9"/>
<dbReference type="HAMAP" id="MF_00303">
    <property type="entry name" value="Trigger_factor_Tig"/>
    <property type="match status" value="1"/>
</dbReference>
<keyword evidence="7 12" id="KW-0143">Chaperone</keyword>
<gene>
    <name evidence="12" type="primary">tig</name>
    <name evidence="16" type="ORF">CC1_00960</name>
</gene>
<dbReference type="Pfam" id="PF00254">
    <property type="entry name" value="FKBP_C"/>
    <property type="match status" value="1"/>
</dbReference>
<evidence type="ECO:0000256" key="14">
    <source>
        <dbReference type="RuleBase" id="RU003914"/>
    </source>
</evidence>
<dbReference type="STRING" id="717962.CC1_00960"/>
<dbReference type="InterPro" id="IPR036611">
    <property type="entry name" value="Trigger_fac_ribosome-bd_sf"/>
</dbReference>
<comment type="similarity">
    <text evidence="2 12 14">Belongs to the FKBP-type PPIase family. Tig subfamily.</text>
</comment>
<dbReference type="GO" id="GO:0051301">
    <property type="term" value="P:cell division"/>
    <property type="evidence" value="ECO:0007669"/>
    <property type="project" value="UniProtKB-KW"/>
</dbReference>
<name>D4J402_9FIRM</name>
<dbReference type="NCBIfam" id="TIGR00115">
    <property type="entry name" value="tig"/>
    <property type="match status" value="1"/>
</dbReference>
<dbReference type="PROSITE" id="PS50059">
    <property type="entry name" value="FKBP_PPIASE"/>
    <property type="match status" value="1"/>
</dbReference>
<dbReference type="GO" id="GO:0044183">
    <property type="term" value="F:protein folding chaperone"/>
    <property type="evidence" value="ECO:0007669"/>
    <property type="project" value="TreeGrafter"/>
</dbReference>
<dbReference type="GO" id="GO:0005737">
    <property type="term" value="C:cytoplasm"/>
    <property type="evidence" value="ECO:0007669"/>
    <property type="project" value="UniProtKB-SubCell"/>
</dbReference>
<evidence type="ECO:0000256" key="9">
    <source>
        <dbReference type="ARBA" id="ARBA00023306"/>
    </source>
</evidence>
<dbReference type="Proteomes" id="UP000008798">
    <property type="component" value="Chromosome"/>
</dbReference>
<comment type="function">
    <text evidence="10 12">Involved in protein export. Acts as a chaperone by maintaining the newly synthesized protein in an open conformation. Functions as a peptidyl-prolyl cis-trans isomerase.</text>
</comment>